<keyword evidence="2 7" id="KW-0812">Transmembrane</keyword>
<feature type="domain" description="ABC transporter" evidence="8">
    <location>
        <begin position="376"/>
        <end position="617"/>
    </location>
</feature>
<dbReference type="PROSITE" id="PS00211">
    <property type="entry name" value="ABC_TRANSPORTER_1"/>
    <property type="match status" value="1"/>
</dbReference>
<evidence type="ECO:0000256" key="5">
    <source>
        <dbReference type="ARBA" id="ARBA00022989"/>
    </source>
</evidence>
<dbReference type="Pfam" id="PF00005">
    <property type="entry name" value="ABC_tran"/>
    <property type="match status" value="1"/>
</dbReference>
<proteinExistence type="predicted"/>
<dbReference type="InterPro" id="IPR036640">
    <property type="entry name" value="ABC1_TM_sf"/>
</dbReference>
<dbReference type="RefSeq" id="WP_255924430.1">
    <property type="nucleotide sequence ID" value="NZ_JANFNH010000001.1"/>
</dbReference>
<organism evidence="10 11">
    <name type="scientific">Streptantibioticus rubrisoli</name>
    <dbReference type="NCBI Taxonomy" id="1387313"/>
    <lineage>
        <taxon>Bacteria</taxon>
        <taxon>Bacillati</taxon>
        <taxon>Actinomycetota</taxon>
        <taxon>Actinomycetes</taxon>
        <taxon>Kitasatosporales</taxon>
        <taxon>Streptomycetaceae</taxon>
        <taxon>Streptantibioticus</taxon>
    </lineage>
</organism>
<evidence type="ECO:0000256" key="3">
    <source>
        <dbReference type="ARBA" id="ARBA00022741"/>
    </source>
</evidence>
<dbReference type="EMBL" id="JANFNH010000001">
    <property type="protein sequence ID" value="MCQ4040479.1"/>
    <property type="molecule type" value="Genomic_DNA"/>
</dbReference>
<dbReference type="GO" id="GO:0005524">
    <property type="term" value="F:ATP binding"/>
    <property type="evidence" value="ECO:0007669"/>
    <property type="project" value="UniProtKB-KW"/>
</dbReference>
<keyword evidence="5 7" id="KW-1133">Transmembrane helix</keyword>
<sequence length="626" mass="67651">MTDTVEHVEELDFNLARDPSWKSVQAITARGMAARLPRLVVRSLGMAWRADRASVAGLLACQTASGVVQALGLLATTGTITAIIGHGDIGHRLWAAWPSLAVLAGASGVRALFGVVISWLSSRLGPVMAQEAELMMMTAAVNVELAAYDSPGFSDRKEAAEMGVQIGQDIIQEGQDFIAACASLAAGAAVLTAVHPVLLPLLLLAAFPQGIAQVQSAKASYLANLEMIGHRRMLALLRWHTTDKYTADQIRSATMAPFLLDRARRITDRVRDAQRRAFARGARMSLLGSVGGGMALVVVWSAVVWLLASGRVSVALAGTAVFALRSANASVQGLVSVGARMFRTGMYLDDWTKFLDEAGGYQMRRGQVAPKDPQEIRVTGLVYQYEGAKRNALDNVDLTIRRGEVLALVGENGSGKTTLTKLLTGLYLPTGGAVEWDGIDIREMDPVMLWRRIAMVPQEFAHWPLSARENVTQGQGQDAPGAEAALWAALEASGADEVVNRLRSGLRTLLAREWVGGEELSGGQWQRIALARAFYRPAGLLVLDEPTSALDPRAEHRIFTGLRQLATSRAVVLVTHRLTNVTVANRIVVLDQGRIVQSGTFAQLSTQPGLFRELWELQNDRSNDTR</sequence>
<evidence type="ECO:0000256" key="6">
    <source>
        <dbReference type="ARBA" id="ARBA00023136"/>
    </source>
</evidence>
<protein>
    <submittedName>
        <fullName evidence="10">ABC transporter ATP-binding protein/permease</fullName>
    </submittedName>
</protein>
<feature type="transmembrane region" description="Helical" evidence="7">
    <location>
        <begin position="284"/>
        <end position="308"/>
    </location>
</feature>
<comment type="subcellular location">
    <subcellularLocation>
        <location evidence="1">Cell membrane</location>
        <topology evidence="1">Multi-pass membrane protein</topology>
    </subcellularLocation>
</comment>
<dbReference type="CDD" id="cd03228">
    <property type="entry name" value="ABCC_MRP_Like"/>
    <property type="match status" value="1"/>
</dbReference>
<evidence type="ECO:0000256" key="2">
    <source>
        <dbReference type="ARBA" id="ARBA00022692"/>
    </source>
</evidence>
<dbReference type="SMART" id="SM00382">
    <property type="entry name" value="AAA"/>
    <property type="match status" value="1"/>
</dbReference>
<dbReference type="SUPFAM" id="SSF52540">
    <property type="entry name" value="P-loop containing nucleoside triphosphate hydrolases"/>
    <property type="match status" value="1"/>
</dbReference>
<dbReference type="PROSITE" id="PS50893">
    <property type="entry name" value="ABC_TRANSPORTER_2"/>
    <property type="match status" value="1"/>
</dbReference>
<evidence type="ECO:0000313" key="10">
    <source>
        <dbReference type="EMBL" id="MCQ4040479.1"/>
    </source>
</evidence>
<keyword evidence="6 7" id="KW-0472">Membrane</keyword>
<feature type="transmembrane region" description="Helical" evidence="7">
    <location>
        <begin position="96"/>
        <end position="120"/>
    </location>
</feature>
<dbReference type="Gene3D" id="3.40.50.300">
    <property type="entry name" value="P-loop containing nucleotide triphosphate hydrolases"/>
    <property type="match status" value="1"/>
</dbReference>
<evidence type="ECO:0000256" key="7">
    <source>
        <dbReference type="SAM" id="Phobius"/>
    </source>
</evidence>
<dbReference type="InterPro" id="IPR003439">
    <property type="entry name" value="ABC_transporter-like_ATP-bd"/>
</dbReference>
<keyword evidence="11" id="KW-1185">Reference proteome</keyword>
<feature type="domain" description="ABC transmembrane type-1" evidence="9">
    <location>
        <begin position="56"/>
        <end position="343"/>
    </location>
</feature>
<evidence type="ECO:0000259" key="9">
    <source>
        <dbReference type="PROSITE" id="PS50929"/>
    </source>
</evidence>
<dbReference type="InterPro" id="IPR027417">
    <property type="entry name" value="P-loop_NTPase"/>
</dbReference>
<dbReference type="InterPro" id="IPR017871">
    <property type="entry name" value="ABC_transporter-like_CS"/>
</dbReference>
<accession>A0ABT1P544</accession>
<dbReference type="Proteomes" id="UP001206206">
    <property type="component" value="Unassembled WGS sequence"/>
</dbReference>
<reference evidence="10 11" key="1">
    <citation type="submission" date="2022-06" db="EMBL/GenBank/DDBJ databases">
        <title>Draft genome sequence of type strain Streptomyces rubrisoli DSM 42083.</title>
        <authorList>
            <person name="Duangmal K."/>
            <person name="Klaysubun C."/>
        </authorList>
    </citation>
    <scope>NUCLEOTIDE SEQUENCE [LARGE SCALE GENOMIC DNA]</scope>
    <source>
        <strain evidence="10 11">DSM 42083</strain>
    </source>
</reference>
<name>A0ABT1P544_9ACTN</name>
<keyword evidence="3" id="KW-0547">Nucleotide-binding</keyword>
<dbReference type="Gene3D" id="1.20.1560.10">
    <property type="entry name" value="ABC transporter type 1, transmembrane domain"/>
    <property type="match status" value="1"/>
</dbReference>
<feature type="transmembrane region" description="Helical" evidence="7">
    <location>
        <begin position="55"/>
        <end position="84"/>
    </location>
</feature>
<dbReference type="PANTHER" id="PTHR43394:SF1">
    <property type="entry name" value="ATP-BINDING CASSETTE SUB-FAMILY B MEMBER 10, MITOCHONDRIAL"/>
    <property type="match status" value="1"/>
</dbReference>
<keyword evidence="4 10" id="KW-0067">ATP-binding</keyword>
<dbReference type="SUPFAM" id="SSF90123">
    <property type="entry name" value="ABC transporter transmembrane region"/>
    <property type="match status" value="1"/>
</dbReference>
<dbReference type="PROSITE" id="PS50929">
    <property type="entry name" value="ABC_TM1F"/>
    <property type="match status" value="1"/>
</dbReference>
<dbReference type="PANTHER" id="PTHR43394">
    <property type="entry name" value="ATP-DEPENDENT PERMEASE MDL1, MITOCHONDRIAL"/>
    <property type="match status" value="1"/>
</dbReference>
<evidence type="ECO:0000259" key="8">
    <source>
        <dbReference type="PROSITE" id="PS50893"/>
    </source>
</evidence>
<dbReference type="InterPro" id="IPR011527">
    <property type="entry name" value="ABC1_TM_dom"/>
</dbReference>
<comment type="caution">
    <text evidence="10">The sequence shown here is derived from an EMBL/GenBank/DDBJ whole genome shotgun (WGS) entry which is preliminary data.</text>
</comment>
<dbReference type="InterPro" id="IPR039421">
    <property type="entry name" value="Type_1_exporter"/>
</dbReference>
<gene>
    <name evidence="10" type="ORF">NON19_00210</name>
</gene>
<evidence type="ECO:0000256" key="4">
    <source>
        <dbReference type="ARBA" id="ARBA00022840"/>
    </source>
</evidence>
<evidence type="ECO:0000313" key="11">
    <source>
        <dbReference type="Proteomes" id="UP001206206"/>
    </source>
</evidence>
<evidence type="ECO:0000256" key="1">
    <source>
        <dbReference type="ARBA" id="ARBA00004651"/>
    </source>
</evidence>
<dbReference type="InterPro" id="IPR003593">
    <property type="entry name" value="AAA+_ATPase"/>
</dbReference>